<reference evidence="2 3" key="1">
    <citation type="submission" date="2021-12" db="EMBL/GenBank/DDBJ databases">
        <title>Genome sequence of Kibdelosporangium philippinense ATCC 49844.</title>
        <authorList>
            <person name="Fedorov E.A."/>
            <person name="Omeragic M."/>
            <person name="Shalygina K.F."/>
            <person name="Maclea K.S."/>
        </authorList>
    </citation>
    <scope>NUCLEOTIDE SEQUENCE [LARGE SCALE GENOMIC DNA]</scope>
    <source>
        <strain evidence="2 3">ATCC 49844</strain>
    </source>
</reference>
<organism evidence="2 3">
    <name type="scientific">Kibdelosporangium philippinense</name>
    <dbReference type="NCBI Taxonomy" id="211113"/>
    <lineage>
        <taxon>Bacteria</taxon>
        <taxon>Bacillati</taxon>
        <taxon>Actinomycetota</taxon>
        <taxon>Actinomycetes</taxon>
        <taxon>Pseudonocardiales</taxon>
        <taxon>Pseudonocardiaceae</taxon>
        <taxon>Kibdelosporangium</taxon>
    </lineage>
</organism>
<keyword evidence="1" id="KW-1133">Transmembrane helix</keyword>
<evidence type="ECO:0000313" key="3">
    <source>
        <dbReference type="Proteomes" id="UP001521150"/>
    </source>
</evidence>
<gene>
    <name evidence="2" type="ORF">LWC34_34585</name>
</gene>
<keyword evidence="1" id="KW-0472">Membrane</keyword>
<proteinExistence type="predicted"/>
<dbReference type="EMBL" id="JAJVCN010000003">
    <property type="protein sequence ID" value="MCE7007912.1"/>
    <property type="molecule type" value="Genomic_DNA"/>
</dbReference>
<sequence>MTNLILSLILAAIPTTFLILRLRYRRQTVLQAAEEVQVQLRRREPSDPESALIRPLRVYPLSEDMIKDLVWVYGYRFVDDTLRDTQRYLRFAVPPEEGKRG</sequence>
<evidence type="ECO:0000256" key="1">
    <source>
        <dbReference type="SAM" id="Phobius"/>
    </source>
</evidence>
<comment type="caution">
    <text evidence="2">The sequence shown here is derived from an EMBL/GenBank/DDBJ whole genome shotgun (WGS) entry which is preliminary data.</text>
</comment>
<keyword evidence="3" id="KW-1185">Reference proteome</keyword>
<dbReference type="Proteomes" id="UP001521150">
    <property type="component" value="Unassembled WGS sequence"/>
</dbReference>
<name>A0ABS8ZK96_9PSEU</name>
<accession>A0ABS8ZK96</accession>
<feature type="transmembrane region" description="Helical" evidence="1">
    <location>
        <begin position="6"/>
        <end position="24"/>
    </location>
</feature>
<evidence type="ECO:0000313" key="2">
    <source>
        <dbReference type="EMBL" id="MCE7007912.1"/>
    </source>
</evidence>
<protein>
    <submittedName>
        <fullName evidence="2">Uncharacterized protein</fullName>
    </submittedName>
</protein>
<dbReference type="RefSeq" id="WP_233729467.1">
    <property type="nucleotide sequence ID" value="NZ_JAJVCN010000003.1"/>
</dbReference>
<keyword evidence="1" id="KW-0812">Transmembrane</keyword>